<dbReference type="EMBL" id="FPAB01000007">
    <property type="protein sequence ID" value="SFT08755.1"/>
    <property type="molecule type" value="Genomic_DNA"/>
</dbReference>
<dbReference type="SMART" id="SM00823">
    <property type="entry name" value="PKS_PP"/>
    <property type="match status" value="1"/>
</dbReference>
<dbReference type="Gene3D" id="1.10.1200.10">
    <property type="entry name" value="ACP-like"/>
    <property type="match status" value="1"/>
</dbReference>
<dbReference type="STRING" id="1176198.SAMN05444716_10778"/>
<name>A0A1I6V506_9ACTN</name>
<evidence type="ECO:0000256" key="1">
    <source>
        <dbReference type="ARBA" id="ARBA00022450"/>
    </source>
</evidence>
<evidence type="ECO:0000313" key="4">
    <source>
        <dbReference type="EMBL" id="SFT08755.1"/>
    </source>
</evidence>
<proteinExistence type="predicted"/>
<evidence type="ECO:0000313" key="5">
    <source>
        <dbReference type="Proteomes" id="UP000198873"/>
    </source>
</evidence>
<organism evidence="4 5">
    <name type="scientific">Streptomyces harbinensis</name>
    <dbReference type="NCBI Taxonomy" id="1176198"/>
    <lineage>
        <taxon>Bacteria</taxon>
        <taxon>Bacillati</taxon>
        <taxon>Actinomycetota</taxon>
        <taxon>Actinomycetes</taxon>
        <taxon>Kitasatosporales</taxon>
        <taxon>Streptomycetaceae</taxon>
        <taxon>Streptomyces</taxon>
    </lineage>
</organism>
<keyword evidence="2" id="KW-0597">Phosphoprotein</keyword>
<gene>
    <name evidence="4" type="ORF">SAMN05444716_10778</name>
</gene>
<dbReference type="InterPro" id="IPR020806">
    <property type="entry name" value="PKS_PP-bd"/>
</dbReference>
<keyword evidence="5" id="KW-1185">Reference proteome</keyword>
<dbReference type="Proteomes" id="UP000198873">
    <property type="component" value="Unassembled WGS sequence"/>
</dbReference>
<dbReference type="Pfam" id="PF00550">
    <property type="entry name" value="PP-binding"/>
    <property type="match status" value="1"/>
</dbReference>
<feature type="domain" description="Carrier" evidence="3">
    <location>
        <begin position="29"/>
        <end position="103"/>
    </location>
</feature>
<dbReference type="InterPro" id="IPR036736">
    <property type="entry name" value="ACP-like_sf"/>
</dbReference>
<protein>
    <submittedName>
        <fullName evidence="4">Acyl carrier protein</fullName>
    </submittedName>
</protein>
<dbReference type="InterPro" id="IPR009081">
    <property type="entry name" value="PP-bd_ACP"/>
</dbReference>
<keyword evidence="1" id="KW-0596">Phosphopantetheine</keyword>
<dbReference type="AlphaFoldDB" id="A0A1I6V506"/>
<dbReference type="PROSITE" id="PS50075">
    <property type="entry name" value="CARRIER"/>
    <property type="match status" value="1"/>
</dbReference>
<reference evidence="5" key="1">
    <citation type="submission" date="2016-10" db="EMBL/GenBank/DDBJ databases">
        <authorList>
            <person name="Varghese N."/>
            <person name="Submissions S."/>
        </authorList>
    </citation>
    <scope>NUCLEOTIDE SEQUENCE [LARGE SCALE GENOMIC DNA]</scope>
    <source>
        <strain evidence="5">CGMCC 4.7047</strain>
    </source>
</reference>
<dbReference type="GO" id="GO:0017000">
    <property type="term" value="P:antibiotic biosynthetic process"/>
    <property type="evidence" value="ECO:0007669"/>
    <property type="project" value="UniProtKB-ARBA"/>
</dbReference>
<sequence length="105" mass="11552">MGGLVRFHVAARSLNRRMQHPLRTRESLLIATDVVNQLLVQRFGVAASRVEDGAPLGSLGLDSLALEELRLLIEDRLDIDLDAVELTPRDTVGRLVTVVGREVVT</sequence>
<dbReference type="SUPFAM" id="SSF47336">
    <property type="entry name" value="ACP-like"/>
    <property type="match status" value="1"/>
</dbReference>
<evidence type="ECO:0000259" key="3">
    <source>
        <dbReference type="PROSITE" id="PS50075"/>
    </source>
</evidence>
<accession>A0A1I6V506</accession>
<evidence type="ECO:0000256" key="2">
    <source>
        <dbReference type="ARBA" id="ARBA00022553"/>
    </source>
</evidence>
<dbReference type="GO" id="GO:0031177">
    <property type="term" value="F:phosphopantetheine binding"/>
    <property type="evidence" value="ECO:0007669"/>
    <property type="project" value="InterPro"/>
</dbReference>